<feature type="non-terminal residue" evidence="4">
    <location>
        <position position="1"/>
    </location>
</feature>
<dbReference type="InterPro" id="IPR000210">
    <property type="entry name" value="BTB/POZ_dom"/>
</dbReference>
<feature type="non-terminal residue" evidence="4">
    <location>
        <position position="201"/>
    </location>
</feature>
<sequence>EMEELIREGALRLLTSESSCDVILSCKGYRLMAHKVILSIASPILQALLRQDDTVPTVIIFPDISGNTMSLVLDYIYSGSVNVRSDILTEFITVANELKLQIDNDSVKMKYFESIEDKIKPDCKYITDKLETDLMNAFVEDEYRHQLNNDKNALSEESVKITNSEVNKGTKKSVRKMPSLLPLSKIKRRKVLHNYITPSPW</sequence>
<dbReference type="PROSITE" id="PS50097">
    <property type="entry name" value="BTB"/>
    <property type="match status" value="1"/>
</dbReference>
<dbReference type="SUPFAM" id="SSF54695">
    <property type="entry name" value="POZ domain"/>
    <property type="match status" value="1"/>
</dbReference>
<evidence type="ECO:0000313" key="4">
    <source>
        <dbReference type="EMBL" id="KRT84756.1"/>
    </source>
</evidence>
<comment type="caution">
    <text evidence="4">The sequence shown here is derived from an EMBL/GenBank/DDBJ whole genome shotgun (WGS) entry which is preliminary data.</text>
</comment>
<dbReference type="GO" id="GO:0005634">
    <property type="term" value="C:nucleus"/>
    <property type="evidence" value="ECO:0007669"/>
    <property type="project" value="UniProtKB-SubCell"/>
</dbReference>
<reference evidence="4 5" key="1">
    <citation type="submission" date="2015-09" db="EMBL/GenBank/DDBJ databases">
        <title>Draft genome of the scarab beetle Oryctes borbonicus.</title>
        <authorList>
            <person name="Meyer J.M."/>
            <person name="Markov G.V."/>
            <person name="Baskaran P."/>
            <person name="Herrmann M."/>
            <person name="Sommer R.J."/>
            <person name="Roedelsperger C."/>
        </authorList>
    </citation>
    <scope>NUCLEOTIDE SEQUENCE [LARGE SCALE GENOMIC DNA]</scope>
    <source>
        <strain evidence="4">OB123</strain>
        <tissue evidence="4">Whole animal</tissue>
    </source>
</reference>
<dbReference type="SMART" id="SM00225">
    <property type="entry name" value="BTB"/>
    <property type="match status" value="1"/>
</dbReference>
<dbReference type="OrthoDB" id="6482909at2759"/>
<evidence type="ECO:0000259" key="3">
    <source>
        <dbReference type="PROSITE" id="PS50097"/>
    </source>
</evidence>
<dbReference type="PANTHER" id="PTHR23110">
    <property type="entry name" value="BTB DOMAIN TRANSCRIPTION FACTOR"/>
    <property type="match status" value="1"/>
</dbReference>
<dbReference type="GO" id="GO:0006357">
    <property type="term" value="P:regulation of transcription by RNA polymerase II"/>
    <property type="evidence" value="ECO:0007669"/>
    <property type="project" value="TreeGrafter"/>
</dbReference>
<dbReference type="InterPro" id="IPR011333">
    <property type="entry name" value="SKP1/BTB/POZ_sf"/>
</dbReference>
<accession>A0A0T6BBS1</accession>
<dbReference type="PANTHER" id="PTHR23110:SF109">
    <property type="entry name" value="FI07618P-RELATED"/>
    <property type="match status" value="1"/>
</dbReference>
<evidence type="ECO:0000256" key="1">
    <source>
        <dbReference type="ARBA" id="ARBA00004123"/>
    </source>
</evidence>
<organism evidence="4 5">
    <name type="scientific">Oryctes borbonicus</name>
    <dbReference type="NCBI Taxonomy" id="1629725"/>
    <lineage>
        <taxon>Eukaryota</taxon>
        <taxon>Metazoa</taxon>
        <taxon>Ecdysozoa</taxon>
        <taxon>Arthropoda</taxon>
        <taxon>Hexapoda</taxon>
        <taxon>Insecta</taxon>
        <taxon>Pterygota</taxon>
        <taxon>Neoptera</taxon>
        <taxon>Endopterygota</taxon>
        <taxon>Coleoptera</taxon>
        <taxon>Polyphaga</taxon>
        <taxon>Scarabaeiformia</taxon>
        <taxon>Scarabaeidae</taxon>
        <taxon>Dynastinae</taxon>
        <taxon>Oryctes</taxon>
    </lineage>
</organism>
<evidence type="ECO:0000256" key="2">
    <source>
        <dbReference type="ARBA" id="ARBA00023242"/>
    </source>
</evidence>
<dbReference type="Proteomes" id="UP000051574">
    <property type="component" value="Unassembled WGS sequence"/>
</dbReference>
<dbReference type="AlphaFoldDB" id="A0A0T6BBS1"/>
<feature type="domain" description="BTB" evidence="3">
    <location>
        <begin position="20"/>
        <end position="85"/>
    </location>
</feature>
<comment type="subcellular location">
    <subcellularLocation>
        <location evidence="1">Nucleus</location>
    </subcellularLocation>
</comment>
<proteinExistence type="predicted"/>
<keyword evidence="2" id="KW-0539">Nucleus</keyword>
<dbReference type="InterPro" id="IPR051095">
    <property type="entry name" value="Dros_DevTransReg"/>
</dbReference>
<name>A0A0T6BBS1_9SCAR</name>
<protein>
    <submittedName>
        <fullName evidence="4">BTB domain-containing protein</fullName>
    </submittedName>
</protein>
<dbReference type="EMBL" id="LJIG01002184">
    <property type="protein sequence ID" value="KRT84756.1"/>
    <property type="molecule type" value="Genomic_DNA"/>
</dbReference>
<dbReference type="Gene3D" id="3.30.710.10">
    <property type="entry name" value="Potassium Channel Kv1.1, Chain A"/>
    <property type="match status" value="1"/>
</dbReference>
<keyword evidence="5" id="KW-1185">Reference proteome</keyword>
<gene>
    <name evidence="4" type="ORF">AMK59_1258</name>
</gene>
<dbReference type="Pfam" id="PF00651">
    <property type="entry name" value="BTB"/>
    <property type="match status" value="1"/>
</dbReference>
<evidence type="ECO:0000313" key="5">
    <source>
        <dbReference type="Proteomes" id="UP000051574"/>
    </source>
</evidence>